<keyword evidence="1" id="KW-0235">DNA replication</keyword>
<evidence type="ECO:0000256" key="3">
    <source>
        <dbReference type="SAM" id="MobiDB-lite"/>
    </source>
</evidence>
<feature type="region of interest" description="Disordered" evidence="3">
    <location>
        <begin position="342"/>
        <end position="371"/>
    </location>
</feature>
<dbReference type="PANTHER" id="PTHR30153">
    <property type="entry name" value="REPLICATIVE DNA HELICASE DNAB"/>
    <property type="match status" value="1"/>
</dbReference>
<feature type="region of interest" description="Disordered" evidence="3">
    <location>
        <begin position="1"/>
        <end position="23"/>
    </location>
</feature>
<organism evidence="5 6">
    <name type="scientific">Streptomyces noboritoensis</name>
    <dbReference type="NCBI Taxonomy" id="67337"/>
    <lineage>
        <taxon>Bacteria</taxon>
        <taxon>Bacillati</taxon>
        <taxon>Actinomycetota</taxon>
        <taxon>Actinomycetes</taxon>
        <taxon>Kitasatosporales</taxon>
        <taxon>Streptomycetaceae</taxon>
        <taxon>Streptomyces</taxon>
    </lineage>
</organism>
<dbReference type="Proteomes" id="UP001589887">
    <property type="component" value="Unassembled WGS sequence"/>
</dbReference>
<evidence type="ECO:0000256" key="2">
    <source>
        <dbReference type="ARBA" id="ARBA00023125"/>
    </source>
</evidence>
<dbReference type="Gene3D" id="1.10.860.10">
    <property type="entry name" value="DNAb Helicase, Chain A"/>
    <property type="match status" value="2"/>
</dbReference>
<dbReference type="InterPro" id="IPR036185">
    <property type="entry name" value="DNA_heli_DnaB-like_N_sf"/>
</dbReference>
<accession>A0ABV6TG43</accession>
<reference evidence="5 6" key="1">
    <citation type="submission" date="2024-09" db="EMBL/GenBank/DDBJ databases">
        <authorList>
            <person name="Sun Q."/>
            <person name="Mori K."/>
        </authorList>
    </citation>
    <scope>NUCLEOTIDE SEQUENCE [LARGE SCALE GENOMIC DNA]</scope>
    <source>
        <strain evidence="5 6">JCM 4557</strain>
    </source>
</reference>
<dbReference type="Pfam" id="PF00772">
    <property type="entry name" value="DnaB"/>
    <property type="match status" value="2"/>
</dbReference>
<dbReference type="InterPro" id="IPR007693">
    <property type="entry name" value="DNA_helicase_DnaB-like_N"/>
</dbReference>
<feature type="domain" description="DNA helicase DnaB-like N-terminal" evidence="4">
    <location>
        <begin position="202"/>
        <end position="281"/>
    </location>
</feature>
<dbReference type="SUPFAM" id="SSF48024">
    <property type="entry name" value="N-terminal domain of DnaB helicase"/>
    <property type="match status" value="2"/>
</dbReference>
<evidence type="ECO:0000313" key="5">
    <source>
        <dbReference type="EMBL" id="MFC0844757.1"/>
    </source>
</evidence>
<keyword evidence="6" id="KW-1185">Reference proteome</keyword>
<evidence type="ECO:0000256" key="1">
    <source>
        <dbReference type="ARBA" id="ARBA00022705"/>
    </source>
</evidence>
<comment type="caution">
    <text evidence="5">The sequence shown here is derived from an EMBL/GenBank/DDBJ whole genome shotgun (WGS) entry which is preliminary data.</text>
</comment>
<dbReference type="RefSeq" id="WP_394324166.1">
    <property type="nucleotide sequence ID" value="NZ_JBHMQV010000009.1"/>
</dbReference>
<dbReference type="PANTHER" id="PTHR30153:SF2">
    <property type="entry name" value="REPLICATIVE DNA HELICASE"/>
    <property type="match status" value="1"/>
</dbReference>
<evidence type="ECO:0000313" key="6">
    <source>
        <dbReference type="Proteomes" id="UP001589887"/>
    </source>
</evidence>
<gene>
    <name evidence="5" type="ORF">ACFH04_13715</name>
</gene>
<dbReference type="EMBL" id="JBHMQV010000009">
    <property type="protein sequence ID" value="MFC0844757.1"/>
    <property type="molecule type" value="Genomic_DNA"/>
</dbReference>
<protein>
    <submittedName>
        <fullName evidence="5">DnaB-like helicase N-terminal domain-containing protein</fullName>
    </submittedName>
</protein>
<keyword evidence="2" id="KW-0238">DNA-binding</keyword>
<name>A0ABV6TG43_9ACTN</name>
<sequence>MTRPIHDDTAPTMPAAPEAPEDPALDPVVHYAEQALLGALLLAPERLKSIGLLEPDQFADAVHRVLFAAMQSIVPPPPEVHRTSPVWLNGLLDAARPTAPALTASYLHTLIQACPRDAHAAAYAQMVRAGHARRTLHHHATLLAQAATTPGPDPAAAVLARADTLAAHLDELATVFPAHPGPVPRAPAPEPARPDVSDEALHDEWMLLAALTAHPETLKRMRWLYEADFTHPRHAALFAALTALTRRGTPVDPITVLGEAQHRHLLHDGFGPKQVLALAASPAGTPEHWGHKVLRRALLTQARTTAHQIRSLAQDEATTIHQLTTGSRRALAALSAVRARWHHATTTPPRARAPATLATKPPARPATRART</sequence>
<proteinExistence type="predicted"/>
<dbReference type="InterPro" id="IPR016136">
    <property type="entry name" value="DNA_helicase_N/primase_C"/>
</dbReference>
<feature type="domain" description="DNA helicase DnaB-like N-terminal" evidence="4">
    <location>
        <begin position="30"/>
        <end position="128"/>
    </location>
</feature>
<evidence type="ECO:0000259" key="4">
    <source>
        <dbReference type="Pfam" id="PF00772"/>
    </source>
</evidence>